<keyword evidence="3" id="KW-1185">Reference proteome</keyword>
<feature type="signal peptide" evidence="1">
    <location>
        <begin position="1"/>
        <end position="18"/>
    </location>
</feature>
<dbReference type="OrthoDB" id="4490927at2759"/>
<reference evidence="2 3" key="1">
    <citation type="submission" date="2018-02" db="EMBL/GenBank/DDBJ databases">
        <title>The genomes of Aspergillus section Nigri reveals drivers in fungal speciation.</title>
        <authorList>
            <consortium name="DOE Joint Genome Institute"/>
            <person name="Vesth T.C."/>
            <person name="Nybo J."/>
            <person name="Theobald S."/>
            <person name="Brandl J."/>
            <person name="Frisvad J.C."/>
            <person name="Nielsen K.F."/>
            <person name="Lyhne E.K."/>
            <person name="Kogle M.E."/>
            <person name="Kuo A."/>
            <person name="Riley R."/>
            <person name="Clum A."/>
            <person name="Nolan M."/>
            <person name="Lipzen A."/>
            <person name="Salamov A."/>
            <person name="Henrissat B."/>
            <person name="Wiebenga A."/>
            <person name="De vries R.P."/>
            <person name="Grigoriev I.V."/>
            <person name="Mortensen U.H."/>
            <person name="Andersen M.R."/>
            <person name="Baker S.E."/>
        </authorList>
    </citation>
    <scope>NUCLEOTIDE SEQUENCE [LARGE SCALE GENOMIC DNA]</scope>
    <source>
        <strain evidence="2 3">CBS 121057</strain>
    </source>
</reference>
<dbReference type="EMBL" id="KZ826387">
    <property type="protein sequence ID" value="PYI02911.1"/>
    <property type="molecule type" value="Genomic_DNA"/>
</dbReference>
<evidence type="ECO:0000256" key="1">
    <source>
        <dbReference type="SAM" id="SignalP"/>
    </source>
</evidence>
<organism evidence="2 3">
    <name type="scientific">Aspergillus sclerotiicarbonarius (strain CBS 121057 / IBT 28362)</name>
    <dbReference type="NCBI Taxonomy" id="1448318"/>
    <lineage>
        <taxon>Eukaryota</taxon>
        <taxon>Fungi</taxon>
        <taxon>Dikarya</taxon>
        <taxon>Ascomycota</taxon>
        <taxon>Pezizomycotina</taxon>
        <taxon>Eurotiomycetes</taxon>
        <taxon>Eurotiomycetidae</taxon>
        <taxon>Eurotiales</taxon>
        <taxon>Aspergillaceae</taxon>
        <taxon>Aspergillus</taxon>
        <taxon>Aspergillus subgen. Circumdati</taxon>
    </lineage>
</organism>
<gene>
    <name evidence="2" type="ORF">BO78DRAFT_422071</name>
</gene>
<dbReference type="VEuPathDB" id="FungiDB:BO78DRAFT_422071"/>
<name>A0A319DYM1_ASPSB</name>
<sequence length="109" mass="12392">MKLFNFLALSFLTTLTNAAAVSLEDTTPVPKDTLDTRSNMCGQICTGKNSCYGKCNRCTAIEATFRLFIAILCEILSWYILLFGDRVIDREESELMENEVLFDDDDNFR</sequence>
<dbReference type="Proteomes" id="UP000248423">
    <property type="component" value="Unassembled WGS sequence"/>
</dbReference>
<feature type="chain" id="PRO_5016419687" evidence="1">
    <location>
        <begin position="19"/>
        <end position="109"/>
    </location>
</feature>
<evidence type="ECO:0000313" key="2">
    <source>
        <dbReference type="EMBL" id="PYI02911.1"/>
    </source>
</evidence>
<evidence type="ECO:0000313" key="3">
    <source>
        <dbReference type="Proteomes" id="UP000248423"/>
    </source>
</evidence>
<dbReference type="AlphaFoldDB" id="A0A319DYM1"/>
<accession>A0A319DYM1</accession>
<keyword evidence="1" id="KW-0732">Signal</keyword>
<proteinExistence type="predicted"/>
<protein>
    <submittedName>
        <fullName evidence="2">Uncharacterized protein</fullName>
    </submittedName>
</protein>